<dbReference type="EMBL" id="JBFNQN010000004">
    <property type="protein sequence ID" value="MEW9264342.1"/>
    <property type="molecule type" value="Genomic_DNA"/>
</dbReference>
<sequence length="95" mass="10815">MREQSSAPDPRDARTPARLRRPTSKNKWVDLFLDAVFSFTGPAQVSHEEGPQRGPRTEAEAQAGYAQWERVTRNGHTYLVERPADRPAERKDPQS</sequence>
<feature type="region of interest" description="Disordered" evidence="1">
    <location>
        <begin position="1"/>
        <end position="24"/>
    </location>
</feature>
<dbReference type="Proteomes" id="UP001555826">
    <property type="component" value="Unassembled WGS sequence"/>
</dbReference>
<comment type="caution">
    <text evidence="2">The sequence shown here is derived from an EMBL/GenBank/DDBJ whole genome shotgun (WGS) entry which is preliminary data.</text>
</comment>
<feature type="region of interest" description="Disordered" evidence="1">
    <location>
        <begin position="43"/>
        <end position="62"/>
    </location>
</feature>
<feature type="region of interest" description="Disordered" evidence="1">
    <location>
        <begin position="73"/>
        <end position="95"/>
    </location>
</feature>
<dbReference type="RefSeq" id="WP_367637010.1">
    <property type="nucleotide sequence ID" value="NZ_JBFNQN010000004.1"/>
</dbReference>
<feature type="compositionally biased region" description="Basic and acidic residues" evidence="1">
    <location>
        <begin position="46"/>
        <end position="59"/>
    </location>
</feature>
<name>A0ABV3P531_9ACTN</name>
<evidence type="ECO:0000313" key="3">
    <source>
        <dbReference type="Proteomes" id="UP001555826"/>
    </source>
</evidence>
<protein>
    <submittedName>
        <fullName evidence="2">Uncharacterized protein</fullName>
    </submittedName>
</protein>
<evidence type="ECO:0000256" key="1">
    <source>
        <dbReference type="SAM" id="MobiDB-lite"/>
    </source>
</evidence>
<evidence type="ECO:0000313" key="2">
    <source>
        <dbReference type="EMBL" id="MEW9264342.1"/>
    </source>
</evidence>
<reference evidence="2 3" key="1">
    <citation type="submission" date="2024-07" db="EMBL/GenBank/DDBJ databases">
        <authorList>
            <person name="Thanompreechachai J."/>
            <person name="Duangmal K."/>
        </authorList>
    </citation>
    <scope>NUCLEOTIDE SEQUENCE [LARGE SCALE GENOMIC DNA]</scope>
    <source>
        <strain evidence="2 3">KCTC 19886</strain>
    </source>
</reference>
<feature type="compositionally biased region" description="Basic and acidic residues" evidence="1">
    <location>
        <begin position="82"/>
        <end position="95"/>
    </location>
</feature>
<accession>A0ABV3P531</accession>
<feature type="compositionally biased region" description="Basic and acidic residues" evidence="1">
    <location>
        <begin position="1"/>
        <end position="15"/>
    </location>
</feature>
<organism evidence="2 3">
    <name type="scientific">Kineococcus endophyticus</name>
    <dbReference type="NCBI Taxonomy" id="1181883"/>
    <lineage>
        <taxon>Bacteria</taxon>
        <taxon>Bacillati</taxon>
        <taxon>Actinomycetota</taxon>
        <taxon>Actinomycetes</taxon>
        <taxon>Kineosporiales</taxon>
        <taxon>Kineosporiaceae</taxon>
        <taxon>Kineococcus</taxon>
    </lineage>
</organism>
<keyword evidence="3" id="KW-1185">Reference proteome</keyword>
<proteinExistence type="predicted"/>
<gene>
    <name evidence="2" type="ORF">AB1207_06260</name>
</gene>